<gene>
    <name evidence="2" type="ORF">GCM10010420_49330</name>
</gene>
<keyword evidence="3" id="KW-1185">Reference proteome</keyword>
<protein>
    <submittedName>
        <fullName evidence="2">Uncharacterized protein</fullName>
    </submittedName>
</protein>
<dbReference type="Proteomes" id="UP001500058">
    <property type="component" value="Unassembled WGS sequence"/>
</dbReference>
<organism evidence="2 3">
    <name type="scientific">Streptomyces glaucosporus</name>
    <dbReference type="NCBI Taxonomy" id="284044"/>
    <lineage>
        <taxon>Bacteria</taxon>
        <taxon>Bacillati</taxon>
        <taxon>Actinomycetota</taxon>
        <taxon>Actinomycetes</taxon>
        <taxon>Kitasatosporales</taxon>
        <taxon>Streptomycetaceae</taxon>
        <taxon>Streptomyces</taxon>
    </lineage>
</organism>
<evidence type="ECO:0000256" key="1">
    <source>
        <dbReference type="SAM" id="MobiDB-lite"/>
    </source>
</evidence>
<evidence type="ECO:0000313" key="2">
    <source>
        <dbReference type="EMBL" id="GAA2413891.1"/>
    </source>
</evidence>
<proteinExistence type="predicted"/>
<accession>A0ABP5VXH8</accession>
<evidence type="ECO:0000313" key="3">
    <source>
        <dbReference type="Proteomes" id="UP001500058"/>
    </source>
</evidence>
<name>A0ABP5VXH8_9ACTN</name>
<feature type="region of interest" description="Disordered" evidence="1">
    <location>
        <begin position="31"/>
        <end position="60"/>
    </location>
</feature>
<reference evidence="3" key="1">
    <citation type="journal article" date="2019" name="Int. J. Syst. Evol. Microbiol.">
        <title>The Global Catalogue of Microorganisms (GCM) 10K type strain sequencing project: providing services to taxonomists for standard genome sequencing and annotation.</title>
        <authorList>
            <consortium name="The Broad Institute Genomics Platform"/>
            <consortium name="The Broad Institute Genome Sequencing Center for Infectious Disease"/>
            <person name="Wu L."/>
            <person name="Ma J."/>
        </authorList>
    </citation>
    <scope>NUCLEOTIDE SEQUENCE [LARGE SCALE GENOMIC DNA]</scope>
    <source>
        <strain evidence="3">JCM 6921</strain>
    </source>
</reference>
<sequence>MTPAEIWRGVYRSLAADGTVRLPPAYPLGPVRPGHPGWLVPDVPRRARAGGGTPEAPGPG</sequence>
<dbReference type="EMBL" id="BAAATJ010000030">
    <property type="protein sequence ID" value="GAA2413891.1"/>
    <property type="molecule type" value="Genomic_DNA"/>
</dbReference>
<comment type="caution">
    <text evidence="2">The sequence shown here is derived from an EMBL/GenBank/DDBJ whole genome shotgun (WGS) entry which is preliminary data.</text>
</comment>